<dbReference type="NCBIfam" id="NF006265">
    <property type="entry name" value="PRK08412.1"/>
    <property type="match status" value="1"/>
</dbReference>
<evidence type="ECO:0000313" key="5">
    <source>
        <dbReference type="EMBL" id="RDU71157.1"/>
    </source>
</evidence>
<dbReference type="PANTHER" id="PTHR42792:SF1">
    <property type="entry name" value="FLAGELLAR HOOK-ASSOCIATED PROTEIN 3"/>
    <property type="match status" value="1"/>
</dbReference>
<dbReference type="GO" id="GO:0009288">
    <property type="term" value="C:bacterial-type flagellum"/>
    <property type="evidence" value="ECO:0007669"/>
    <property type="project" value="InterPro"/>
</dbReference>
<reference evidence="5 6" key="1">
    <citation type="submission" date="2018-04" db="EMBL/GenBank/DDBJ databases">
        <title>Novel Campyloabacter and Helicobacter Species and Strains.</title>
        <authorList>
            <person name="Mannion A.J."/>
            <person name="Shen Z."/>
            <person name="Fox J.G."/>
        </authorList>
    </citation>
    <scope>NUCLEOTIDE SEQUENCE [LARGE SCALE GENOMIC DNA]</scope>
    <source>
        <strain evidence="5 6">MIT 04-9366</strain>
    </source>
</reference>
<evidence type="ECO:0000256" key="1">
    <source>
        <dbReference type="ARBA" id="ARBA00023026"/>
    </source>
</evidence>
<protein>
    <submittedName>
        <fullName evidence="5">Flagellar hook-associated protein FlgL</fullName>
    </submittedName>
</protein>
<dbReference type="GO" id="GO:0005198">
    <property type="term" value="F:structural molecule activity"/>
    <property type="evidence" value="ECO:0007669"/>
    <property type="project" value="InterPro"/>
</dbReference>
<keyword evidence="6" id="KW-1185">Reference proteome</keyword>
<dbReference type="AlphaFoldDB" id="A0A3D8J0W5"/>
<dbReference type="Proteomes" id="UP000257045">
    <property type="component" value="Unassembled WGS sequence"/>
</dbReference>
<dbReference type="InterPro" id="IPR001029">
    <property type="entry name" value="Flagellin_N"/>
</dbReference>
<dbReference type="Gene3D" id="1.20.1330.10">
    <property type="entry name" value="f41 fragment of flagellin, N-terminal domain"/>
    <property type="match status" value="2"/>
</dbReference>
<evidence type="ECO:0000259" key="4">
    <source>
        <dbReference type="Pfam" id="PF00669"/>
    </source>
</evidence>
<dbReference type="SUPFAM" id="SSF64518">
    <property type="entry name" value="Phase 1 flagellin"/>
    <property type="match status" value="1"/>
</dbReference>
<comment type="subunit">
    <text evidence="3">Heteromer of FlaA and FlaB. FlaB is located proximal to the hook while the remainder of the filament is composed of the predominant FlaA.</text>
</comment>
<keyword evidence="1" id="KW-0843">Virulence</keyword>
<dbReference type="Pfam" id="PF00669">
    <property type="entry name" value="Flagellin_N"/>
    <property type="match status" value="1"/>
</dbReference>
<dbReference type="PANTHER" id="PTHR42792">
    <property type="entry name" value="FLAGELLIN"/>
    <property type="match status" value="1"/>
</dbReference>
<evidence type="ECO:0000256" key="3">
    <source>
        <dbReference type="ARBA" id="ARBA00025928"/>
    </source>
</evidence>
<keyword evidence="5" id="KW-0282">Flagellum</keyword>
<feature type="domain" description="Flagellin N-terminal" evidence="4">
    <location>
        <begin position="9"/>
        <end position="138"/>
    </location>
</feature>
<keyword evidence="5" id="KW-0969">Cilium</keyword>
<comment type="caution">
    <text evidence="5">The sequence shown here is derived from an EMBL/GenBank/DDBJ whole genome shotgun (WGS) entry which is preliminary data.</text>
</comment>
<dbReference type="InterPro" id="IPR001492">
    <property type="entry name" value="Flagellin"/>
</dbReference>
<sequence length="838" mass="94222">MRVTFGTKYNQIRNSQDSLQSKLNDLNAKIASGKKIQYSYQDSRVYNKDLQLGYQETTLSQGIDVARNAYNNTINTDKALQELSKTILTFNTKLLQVANQPQSPTSRVAIANELAVLKEHMINVANTSIGGEYLFGGTKVKNPPIAQDGRYMGNDQKLEALIGSNVKVPYNIPGTQLFFGNDADYSASVTSNIKKYNLSKLYPSVMDKINRDEPPQEVFIKPTDTLRDLIGDNDNQTDNDKKMYFYLRGVRPDGSRFKSKFELDPSYITPDNAVKVSDLLERIGREYGNNQITKTVDVSLNPWGEIEIKSLVDGSSNLDFNLIASDKDVDDINTLPTLGAKVVSFQKSPFMSNQKVSSIKSTINDYKSYQVELPTSFISQKTRNPANSNTQLSEIFDSDVMTIFLDGNFKDQDKQPQVLTFSTKDTKVMDVIKDLKTFYKNYGQNIDVEIANGKFIITDLDAKKTQSKSSIDLTFSTADKESHLTDGIRIDYQSTYDDVLFEKQGSKLASNVSQVLLSKDGYATDQTRLEEVAGSLEGKTYQMSLKDHNGTSVEAKIMFEKNGCYLLLPSKQSTQENPKEYKLPIVNLNEKGKSSIAMPNNITYRQLMDTFALALNYSNQDENIYQELLGNPETYSVKQKELYENISTQASKRIEINLNQNGQVTISDRTRASSLMDFSFTDSSSTDFSEQCIRNTESGLFLHANNALTIDRPQINFFDALDTAISAVRDGIYRPDEYPNSYNKNMRNIGIQNSLETIKHIGDHLEKIIALNGSYGNSFENSIQKNEMLKVQVQTLRGENMGEDIAEAYNKFSDLSTNYNAVLNSSSKINKMSILDYV</sequence>
<name>A0A3D8J0W5_9HELI</name>
<accession>A0A3D8J0W5</accession>
<evidence type="ECO:0000313" key="6">
    <source>
        <dbReference type="Proteomes" id="UP000257045"/>
    </source>
</evidence>
<dbReference type="OrthoDB" id="9758307at2"/>
<organism evidence="5 6">
    <name type="scientific">Helicobacter brantae</name>
    <dbReference type="NCBI Taxonomy" id="375927"/>
    <lineage>
        <taxon>Bacteria</taxon>
        <taxon>Pseudomonadati</taxon>
        <taxon>Campylobacterota</taxon>
        <taxon>Epsilonproteobacteria</taxon>
        <taxon>Campylobacterales</taxon>
        <taxon>Helicobacteraceae</taxon>
        <taxon>Helicobacter</taxon>
    </lineage>
</organism>
<keyword evidence="5" id="KW-0966">Cell projection</keyword>
<dbReference type="RefSeq" id="WP_115569303.1">
    <property type="nucleotide sequence ID" value="NZ_NXLV01000004.1"/>
</dbReference>
<comment type="function">
    <text evidence="2">Flagellin is the subunit protein which polymerizes to form the filaments of bacterial flagella. Important for motility and virulence.</text>
</comment>
<proteinExistence type="predicted"/>
<evidence type="ECO:0000256" key="2">
    <source>
        <dbReference type="ARBA" id="ARBA00025143"/>
    </source>
</evidence>
<dbReference type="EMBL" id="NXLV01000004">
    <property type="protein sequence ID" value="RDU71157.1"/>
    <property type="molecule type" value="Genomic_DNA"/>
</dbReference>
<gene>
    <name evidence="5" type="ORF">CQA58_03320</name>
</gene>